<evidence type="ECO:0000256" key="8">
    <source>
        <dbReference type="ARBA" id="ARBA00037921"/>
    </source>
</evidence>
<evidence type="ECO:0000256" key="6">
    <source>
        <dbReference type="ARBA" id="ARBA00023027"/>
    </source>
</evidence>
<dbReference type="PROSITE" id="PS00070">
    <property type="entry name" value="ALDEHYDE_DEHYDR_CYS"/>
    <property type="match status" value="1"/>
</dbReference>
<dbReference type="InterPro" id="IPR016163">
    <property type="entry name" value="Ald_DH_C"/>
</dbReference>
<dbReference type="Gene3D" id="3.40.605.10">
    <property type="entry name" value="Aldehyde Dehydrogenase, Chain A, domain 1"/>
    <property type="match status" value="1"/>
</dbReference>
<dbReference type="PANTHER" id="PTHR43860:SF2">
    <property type="entry name" value="BETAINE ALDEHYDE DEHYDROGENASE-RELATED"/>
    <property type="match status" value="1"/>
</dbReference>
<dbReference type="OrthoDB" id="310895at2759"/>
<dbReference type="GO" id="GO:0022857">
    <property type="term" value="F:transmembrane transporter activity"/>
    <property type="evidence" value="ECO:0007669"/>
    <property type="project" value="InterPro"/>
</dbReference>
<dbReference type="InterPro" id="IPR029510">
    <property type="entry name" value="Ald_DH_CS_GLU"/>
</dbReference>
<keyword evidence="6" id="KW-0520">NAD</keyword>
<evidence type="ECO:0000256" key="7">
    <source>
        <dbReference type="ARBA" id="ARBA00023136"/>
    </source>
</evidence>
<dbReference type="SUPFAM" id="SSF53720">
    <property type="entry name" value="ALDH-like"/>
    <property type="match status" value="1"/>
</dbReference>
<evidence type="ECO:0000256" key="4">
    <source>
        <dbReference type="ARBA" id="ARBA00022989"/>
    </source>
</evidence>
<organism evidence="13 14">
    <name type="scientific">Phytophthora nicotianae</name>
    <name type="common">Potato buckeye rot agent</name>
    <name type="synonym">Phytophthora parasitica</name>
    <dbReference type="NCBI Taxonomy" id="4792"/>
    <lineage>
        <taxon>Eukaryota</taxon>
        <taxon>Sar</taxon>
        <taxon>Stramenopiles</taxon>
        <taxon>Oomycota</taxon>
        <taxon>Peronosporomycetes</taxon>
        <taxon>Peronosporales</taxon>
        <taxon>Peronosporaceae</taxon>
        <taxon>Phytophthora</taxon>
    </lineage>
</organism>
<proteinExistence type="inferred from homology"/>
<dbReference type="InterPro" id="IPR002293">
    <property type="entry name" value="AA/rel_permease1"/>
</dbReference>
<dbReference type="Pfam" id="PF13520">
    <property type="entry name" value="AA_permease_2"/>
    <property type="match status" value="1"/>
</dbReference>
<keyword evidence="5 10" id="KW-0560">Oxidoreductase</keyword>
<evidence type="ECO:0000256" key="10">
    <source>
        <dbReference type="RuleBase" id="RU003345"/>
    </source>
</evidence>
<dbReference type="PROSITE" id="PS00687">
    <property type="entry name" value="ALDEHYDE_DEHYDR_GLU"/>
    <property type="match status" value="1"/>
</dbReference>
<comment type="caution">
    <text evidence="13">The sequence shown here is derived from an EMBL/GenBank/DDBJ whole genome shotgun (WGS) entry which is preliminary data.</text>
</comment>
<sequence>MKTLLELTPITATTLRLRYHLTKTWSFCTTPRSRMRRRLTTKKAIPYVDYNTWVVEQHWEFTGLDNTIHAIPFAMWFYLGIEELPLASDETIEPEKNVPRGLFLCITTLIFLSFGTATFSSLISPGAAAMANVSAPLVTSFQTIFGNGTTTMVLKWLTVIALTSSPNSYIFFMGQLLFAIAKDGYFPKFLAYEHPTRGTAVGALVFGTVMCEAIAIVLHYTIGDANLGSALINLTLLGALISYVFQLLSYIYLAVRQPGRARPYRSPFGVSGAILGIALCGVAIAAILYSSLSDTIFLASIVVTVLVFMVGSVYYFKHVVPQIKSNILFSPAAPKGVREKIVKRSQASYHTMAPMYPSMTRIDKRPHALRHVVHAGIRLGRFNLVPGLEAKHIEVPCIQSLSNSRSIQHLTISYSSMSDPIPTLKELFIDGKWVAPVNKKYIDVINPANEEVIQQVAAASSADVDLAVQAAKRAFDKWSSTTGAERAVYLRKMGELVAKRIDALSRLETLDNGKPLAEAVWDIEDVSGCFEYYAKAAEALDARQYEKVDLPLEDFLGALRYEPVGVVAAIIPWNYPALMALWKLAPALAAGCTVVLKPSEITPLSALQLAQLAADVGLPAGVLNVINGLGAEAGGSLVSHPDVHKVAFTGSVPTGRNIMTEAAKDIKKISLELGGKSPAIVFDKVNIERTVEWVMFGCFWTNGQICSATSRLLVHESFADEFIELLVKETKKLLLGDPLDGKVQMGPLVSKVQQAKVLGYIQSAKDEGATVAQGTLPSSDKGYFVPPTIITKVTKNMRVWKEEIFGPVLSVMTFKTEEEAIALSNDSEFGLAAAVFTSDDVQLKRVTKALRAGIVWNNCSQPCFVELPWGGVKKSGIGRELGPFGLNAYLEPKQICTYVADKPFAWYLKA</sequence>
<dbReference type="PANTHER" id="PTHR43860">
    <property type="entry name" value="BETAINE ALDEHYDE DEHYDROGENASE"/>
    <property type="match status" value="1"/>
</dbReference>
<reference evidence="13 14" key="1">
    <citation type="submission" date="2015-11" db="EMBL/GenBank/DDBJ databases">
        <title>Genomes and virulence difference between two physiological races of Phytophthora nicotianae.</title>
        <authorList>
            <person name="Liu H."/>
            <person name="Ma X."/>
            <person name="Yu H."/>
            <person name="Fang D."/>
            <person name="Li Y."/>
            <person name="Wang X."/>
            <person name="Wang W."/>
            <person name="Dong Y."/>
            <person name="Xiao B."/>
        </authorList>
    </citation>
    <scope>NUCLEOTIDE SEQUENCE [LARGE SCALE GENOMIC DNA]</scope>
    <source>
        <strain evidence="14">race 0</strain>
    </source>
</reference>
<dbReference type="AlphaFoldDB" id="A0A0W8CEF5"/>
<comment type="subcellular location">
    <subcellularLocation>
        <location evidence="1">Membrane</location>
        <topology evidence="1">Multi-pass membrane protein</topology>
    </subcellularLocation>
</comment>
<protein>
    <submittedName>
        <fullName evidence="13">Betaine aldehyde dehydrogenase 2</fullName>
    </submittedName>
</protein>
<evidence type="ECO:0000256" key="5">
    <source>
        <dbReference type="ARBA" id="ARBA00023002"/>
    </source>
</evidence>
<keyword evidence="3 11" id="KW-0812">Transmembrane</keyword>
<dbReference type="Pfam" id="PF00171">
    <property type="entry name" value="Aldedh"/>
    <property type="match status" value="1"/>
</dbReference>
<dbReference type="EMBL" id="LNFO01003674">
    <property type="protein sequence ID" value="KUF82481.1"/>
    <property type="molecule type" value="Genomic_DNA"/>
</dbReference>
<dbReference type="FunFam" id="3.40.309.10:FF:000012">
    <property type="entry name" value="Betaine aldehyde dehydrogenase"/>
    <property type="match status" value="1"/>
</dbReference>
<feature type="active site" evidence="9">
    <location>
        <position position="672"/>
    </location>
</feature>
<accession>A0A0W8CEF5</accession>
<feature type="transmembrane region" description="Helical" evidence="11">
    <location>
        <begin position="267"/>
        <end position="289"/>
    </location>
</feature>
<dbReference type="Proteomes" id="UP000052943">
    <property type="component" value="Unassembled WGS sequence"/>
</dbReference>
<feature type="transmembrane region" description="Helical" evidence="11">
    <location>
        <begin position="156"/>
        <end position="180"/>
    </location>
</feature>
<feature type="transmembrane region" description="Helical" evidence="11">
    <location>
        <begin position="102"/>
        <end position="123"/>
    </location>
</feature>
<comment type="similarity">
    <text evidence="2 10">Belongs to the aldehyde dehydrogenase family.</text>
</comment>
<dbReference type="InterPro" id="IPR016161">
    <property type="entry name" value="Ald_DH/histidinol_DH"/>
</dbReference>
<dbReference type="GO" id="GO:0016020">
    <property type="term" value="C:membrane"/>
    <property type="evidence" value="ECO:0007669"/>
    <property type="project" value="UniProtKB-SubCell"/>
</dbReference>
<keyword evidence="4 11" id="KW-1133">Transmembrane helix</keyword>
<dbReference type="CDD" id="cd07110">
    <property type="entry name" value="ALDH_F10_BADH"/>
    <property type="match status" value="1"/>
</dbReference>
<feature type="transmembrane region" description="Helical" evidence="11">
    <location>
        <begin position="201"/>
        <end position="222"/>
    </location>
</feature>
<evidence type="ECO:0000313" key="14">
    <source>
        <dbReference type="Proteomes" id="UP000052943"/>
    </source>
</evidence>
<evidence type="ECO:0000256" key="2">
    <source>
        <dbReference type="ARBA" id="ARBA00009986"/>
    </source>
</evidence>
<dbReference type="InterPro" id="IPR016160">
    <property type="entry name" value="Ald_DH_CS_CYS"/>
</dbReference>
<gene>
    <name evidence="13" type="ORF">AM587_10001231</name>
</gene>
<name>A0A0W8CEF5_PHYNI</name>
<dbReference type="FunFam" id="3.40.605.10:FF:000007">
    <property type="entry name" value="NAD/NADP-dependent betaine aldehyde dehydrogenase"/>
    <property type="match status" value="1"/>
</dbReference>
<evidence type="ECO:0000256" key="1">
    <source>
        <dbReference type="ARBA" id="ARBA00004141"/>
    </source>
</evidence>
<dbReference type="GO" id="GO:0016620">
    <property type="term" value="F:oxidoreductase activity, acting on the aldehyde or oxo group of donors, NAD or NADP as acceptor"/>
    <property type="evidence" value="ECO:0007669"/>
    <property type="project" value="InterPro"/>
</dbReference>
<dbReference type="Gene3D" id="1.20.1740.10">
    <property type="entry name" value="Amino acid/polyamine transporter I"/>
    <property type="match status" value="1"/>
</dbReference>
<dbReference type="InterPro" id="IPR016162">
    <property type="entry name" value="Ald_DH_N"/>
</dbReference>
<dbReference type="InterPro" id="IPR015590">
    <property type="entry name" value="Aldehyde_DH_dom"/>
</dbReference>
<feature type="transmembrane region" description="Helical" evidence="11">
    <location>
        <begin position="234"/>
        <end position="255"/>
    </location>
</feature>
<feature type="transmembrane region" description="Helical" evidence="11">
    <location>
        <begin position="295"/>
        <end position="316"/>
    </location>
</feature>
<evidence type="ECO:0000313" key="13">
    <source>
        <dbReference type="EMBL" id="KUF82481.1"/>
    </source>
</evidence>
<evidence type="ECO:0000256" key="3">
    <source>
        <dbReference type="ARBA" id="ARBA00022692"/>
    </source>
</evidence>
<keyword evidence="7 11" id="KW-0472">Membrane</keyword>
<dbReference type="Gene3D" id="3.40.309.10">
    <property type="entry name" value="Aldehyde Dehydrogenase, Chain A, domain 2"/>
    <property type="match status" value="1"/>
</dbReference>
<feature type="domain" description="Aldehyde dehydrogenase" evidence="12">
    <location>
        <begin position="433"/>
        <end position="895"/>
    </location>
</feature>
<evidence type="ECO:0000259" key="12">
    <source>
        <dbReference type="Pfam" id="PF00171"/>
    </source>
</evidence>
<dbReference type="STRING" id="4790.A0A0W8CEF5"/>
<evidence type="ECO:0000256" key="9">
    <source>
        <dbReference type="PROSITE-ProRule" id="PRU10007"/>
    </source>
</evidence>
<evidence type="ECO:0000256" key="11">
    <source>
        <dbReference type="SAM" id="Phobius"/>
    </source>
</evidence>
<comment type="pathway">
    <text evidence="8">Amine and polyamine biosynthesis; betaine biosynthesis via choline pathway; betaine from betaine aldehyde: step 1/1.</text>
</comment>